<gene>
    <name evidence="6" type="ORF">HNR48_003429</name>
</gene>
<keyword evidence="3" id="KW-1133">Transmembrane helix</keyword>
<dbReference type="NCBIfam" id="TIGR00229">
    <property type="entry name" value="sensory_box"/>
    <property type="match status" value="1"/>
</dbReference>
<dbReference type="SMART" id="SM00267">
    <property type="entry name" value="GGDEF"/>
    <property type="match status" value="1"/>
</dbReference>
<dbReference type="InterPro" id="IPR001633">
    <property type="entry name" value="EAL_dom"/>
</dbReference>
<feature type="domain" description="EAL" evidence="4">
    <location>
        <begin position="689"/>
        <end position="942"/>
    </location>
</feature>
<proteinExistence type="predicted"/>
<dbReference type="SUPFAM" id="SSF55073">
    <property type="entry name" value="Nucleotide cyclase"/>
    <property type="match status" value="1"/>
</dbReference>
<dbReference type="SUPFAM" id="SSF141868">
    <property type="entry name" value="EAL domain-like"/>
    <property type="match status" value="1"/>
</dbReference>
<evidence type="ECO:0000259" key="4">
    <source>
        <dbReference type="PROSITE" id="PS50883"/>
    </source>
</evidence>
<evidence type="ECO:0000256" key="3">
    <source>
        <dbReference type="SAM" id="Phobius"/>
    </source>
</evidence>
<dbReference type="InterPro" id="IPR035965">
    <property type="entry name" value="PAS-like_dom_sf"/>
</dbReference>
<dbReference type="PANTHER" id="PTHR44757:SF2">
    <property type="entry name" value="BIOFILM ARCHITECTURE MAINTENANCE PROTEIN MBAA"/>
    <property type="match status" value="1"/>
</dbReference>
<dbReference type="RefSeq" id="WP_166843769.1">
    <property type="nucleotide sequence ID" value="NZ_JAAONY010000003.1"/>
</dbReference>
<dbReference type="AlphaFoldDB" id="A0A7X0MZG4"/>
<feature type="transmembrane region" description="Helical" evidence="3">
    <location>
        <begin position="12"/>
        <end position="31"/>
    </location>
</feature>
<dbReference type="Pfam" id="PF13426">
    <property type="entry name" value="PAS_9"/>
    <property type="match status" value="1"/>
</dbReference>
<organism evidence="6 7">
    <name type="scientific">Pseudoteredinibacter isoporae</name>
    <dbReference type="NCBI Taxonomy" id="570281"/>
    <lineage>
        <taxon>Bacteria</taxon>
        <taxon>Pseudomonadati</taxon>
        <taxon>Pseudomonadota</taxon>
        <taxon>Gammaproteobacteria</taxon>
        <taxon>Cellvibrionales</taxon>
        <taxon>Cellvibrionaceae</taxon>
        <taxon>Pseudoteredinibacter</taxon>
    </lineage>
</organism>
<evidence type="ECO:0000259" key="5">
    <source>
        <dbReference type="PROSITE" id="PS50887"/>
    </source>
</evidence>
<evidence type="ECO:0000313" key="6">
    <source>
        <dbReference type="EMBL" id="MBB6523127.1"/>
    </source>
</evidence>
<evidence type="ECO:0000256" key="2">
    <source>
        <dbReference type="SAM" id="Coils"/>
    </source>
</evidence>
<name>A0A7X0MZG4_9GAMM</name>
<dbReference type="CDD" id="cd01949">
    <property type="entry name" value="GGDEF"/>
    <property type="match status" value="1"/>
</dbReference>
<dbReference type="PROSITE" id="PS50883">
    <property type="entry name" value="EAL"/>
    <property type="match status" value="1"/>
</dbReference>
<dbReference type="CDD" id="cd01948">
    <property type="entry name" value="EAL"/>
    <property type="match status" value="1"/>
</dbReference>
<feature type="coiled-coil region" evidence="2">
    <location>
        <begin position="325"/>
        <end position="363"/>
    </location>
</feature>
<dbReference type="NCBIfam" id="TIGR00254">
    <property type="entry name" value="GGDEF"/>
    <property type="match status" value="1"/>
</dbReference>
<dbReference type="SMART" id="SM00052">
    <property type="entry name" value="EAL"/>
    <property type="match status" value="1"/>
</dbReference>
<dbReference type="InterPro" id="IPR043128">
    <property type="entry name" value="Rev_trsase/Diguanyl_cyclase"/>
</dbReference>
<reference evidence="6 7" key="1">
    <citation type="submission" date="2020-08" db="EMBL/GenBank/DDBJ databases">
        <title>Genomic Encyclopedia of Type Strains, Phase IV (KMG-IV): sequencing the most valuable type-strain genomes for metagenomic binning, comparative biology and taxonomic classification.</title>
        <authorList>
            <person name="Goeker M."/>
        </authorList>
    </citation>
    <scope>NUCLEOTIDE SEQUENCE [LARGE SCALE GENOMIC DNA]</scope>
    <source>
        <strain evidence="6 7">DSM 22368</strain>
    </source>
</reference>
<dbReference type="InterPro" id="IPR000160">
    <property type="entry name" value="GGDEF_dom"/>
</dbReference>
<dbReference type="EMBL" id="JACHHT010000003">
    <property type="protein sequence ID" value="MBB6523127.1"/>
    <property type="molecule type" value="Genomic_DNA"/>
</dbReference>
<dbReference type="InterPro" id="IPR029787">
    <property type="entry name" value="Nucleotide_cyclase"/>
</dbReference>
<feature type="domain" description="GGDEF" evidence="5">
    <location>
        <begin position="542"/>
        <end position="680"/>
    </location>
</feature>
<dbReference type="Pfam" id="PF00990">
    <property type="entry name" value="GGDEF"/>
    <property type="match status" value="1"/>
</dbReference>
<comment type="caution">
    <text evidence="6">The sequence shown here is derived from an EMBL/GenBank/DDBJ whole genome shotgun (WGS) entry which is preliminary data.</text>
</comment>
<dbReference type="PANTHER" id="PTHR44757">
    <property type="entry name" value="DIGUANYLATE CYCLASE DGCP"/>
    <property type="match status" value="1"/>
</dbReference>
<sequence length="948" mass="108376">MKNWSAQKNNIQIIVATAFVLLIAGGVWGMIDHQQGFMRQLIQDRLRDYNLAFWEAISQDAEKLLDIGRQKEGSYIGKNANQVRVTLAEQYYELNNKHDIHHLAFYGKDTKLKGLQDRTGLSLDRHSLYLLNLPDTPSNWHLEVSAEGNVLLCVMDDVREGDEVHGYLEIAKPASEKMLGLAKQYNILSLIAVSRDRPRQSNGAQDIKLNTMGDGSYTLLHNDFDKLSAIKIEQEQRWLKNIKELRFSYQGREYQGSLRKIYDSEKRLAMVHMAAVDITEMMASHKRKLAIFLGLSLFSFALLSYVVIRYLRSVEQDLNSTYASLASEVEQRKDTEAQLLDAKQNLEQGIAERTTELIRLNQKLRDDLKTRHSIQQALMVSERQYRTLFDHSSDAMILLESGLPTLCNTAAVELLKLGNHSQVRDLDLFDLLAEDDEKNSGLRTQFIRTLRSAHYGQPLKHEWRCQDLEGRKFFADITLSKIPSEDDRRLAHLTIRDITEKKEAEIKISSQAYYDSLTSLPNRNLFMDRLNQAVAFADRNQCYGAVLFMDLDNFKYINDSLGHAVGDAVLVEVAERLQATARNQDTIARFGGDEFVMLIPANFANKRMATINTQKIAEKIRSTFSPPIVYQSHEFHLTPSIGVTLFNSLETPVADILKHADTAMYQAKNLGKNSICFFELEMQRSIDHRLHLESKMREAIKRNGFELRFQPKIDHGGKLIGAESLCRWQLPDGEWVSPADFIPIAEETGLITELGNWVFEMAMATLSEIQKHYLSGFTMAINVSPLQINQSNIVRQLLHTCTHYQIKPSDITLEITENVLMQDAKSTEEKLRRLKSHGFQISIDDFGTGYSSLAYLKHLSINELKIDRSFISDIGQDPDDDAIVETILAMSRHLNLKVVAEGVENHDQLLFLQQHSCEQFQGFYFSKPLSETELLQFVINHHKREISL</sequence>
<dbReference type="SUPFAM" id="SSF55785">
    <property type="entry name" value="PYP-like sensor domain (PAS domain)"/>
    <property type="match status" value="1"/>
</dbReference>
<dbReference type="InParanoid" id="A0A7X0MZG4"/>
<dbReference type="GO" id="GO:0003824">
    <property type="term" value="F:catalytic activity"/>
    <property type="evidence" value="ECO:0007669"/>
    <property type="project" value="UniProtKB-ARBA"/>
</dbReference>
<dbReference type="InterPro" id="IPR035919">
    <property type="entry name" value="EAL_sf"/>
</dbReference>
<protein>
    <submittedName>
        <fullName evidence="6">Diguanylate cyclase (GGDEF)-like protein/PAS domain S-box-containing protein</fullName>
    </submittedName>
</protein>
<dbReference type="Gene3D" id="3.30.450.20">
    <property type="entry name" value="PAS domain"/>
    <property type="match status" value="1"/>
</dbReference>
<dbReference type="PROSITE" id="PS50887">
    <property type="entry name" value="GGDEF"/>
    <property type="match status" value="1"/>
</dbReference>
<dbReference type="FunFam" id="3.30.70.270:FF:000001">
    <property type="entry name" value="Diguanylate cyclase domain protein"/>
    <property type="match status" value="1"/>
</dbReference>
<keyword evidence="7" id="KW-1185">Reference proteome</keyword>
<dbReference type="Proteomes" id="UP000528457">
    <property type="component" value="Unassembled WGS sequence"/>
</dbReference>
<keyword evidence="3" id="KW-0812">Transmembrane</keyword>
<keyword evidence="3" id="KW-0472">Membrane</keyword>
<comment type="cofactor">
    <cofactor evidence="1">
        <name>Mg(2+)</name>
        <dbReference type="ChEBI" id="CHEBI:18420"/>
    </cofactor>
</comment>
<evidence type="ECO:0000313" key="7">
    <source>
        <dbReference type="Proteomes" id="UP000528457"/>
    </source>
</evidence>
<accession>A0A7X0MZG4</accession>
<evidence type="ECO:0000256" key="1">
    <source>
        <dbReference type="ARBA" id="ARBA00001946"/>
    </source>
</evidence>
<dbReference type="Gene3D" id="3.20.20.450">
    <property type="entry name" value="EAL domain"/>
    <property type="match status" value="1"/>
</dbReference>
<keyword evidence="2" id="KW-0175">Coiled coil</keyword>
<dbReference type="Gene3D" id="3.30.70.270">
    <property type="match status" value="1"/>
</dbReference>
<dbReference type="InterPro" id="IPR000014">
    <property type="entry name" value="PAS"/>
</dbReference>
<dbReference type="Pfam" id="PF00563">
    <property type="entry name" value="EAL"/>
    <property type="match status" value="1"/>
</dbReference>
<dbReference type="InterPro" id="IPR052155">
    <property type="entry name" value="Biofilm_reg_signaling"/>
</dbReference>
<feature type="transmembrane region" description="Helical" evidence="3">
    <location>
        <begin position="289"/>
        <end position="311"/>
    </location>
</feature>